<proteinExistence type="predicted"/>
<evidence type="ECO:0000313" key="1">
    <source>
        <dbReference type="EMBL" id="KAF8789025.1"/>
    </source>
</evidence>
<accession>A0A8T0FF24</accession>
<gene>
    <name evidence="1" type="ORF">HNY73_007007</name>
</gene>
<keyword evidence="2" id="KW-1185">Reference proteome</keyword>
<reference evidence="1" key="1">
    <citation type="journal article" date="2020" name="bioRxiv">
        <title>Chromosome-level reference genome of the European wasp spider Argiope bruennichi: a resource for studies on range expansion and evolutionary adaptation.</title>
        <authorList>
            <person name="Sheffer M.M."/>
            <person name="Hoppe A."/>
            <person name="Krehenwinkel H."/>
            <person name="Uhl G."/>
            <person name="Kuss A.W."/>
            <person name="Jensen L."/>
            <person name="Jensen C."/>
            <person name="Gillespie R.G."/>
            <person name="Hoff K.J."/>
            <person name="Prost S."/>
        </authorList>
    </citation>
    <scope>NUCLEOTIDE SEQUENCE</scope>
</reference>
<dbReference type="EMBL" id="JABXBU010000012">
    <property type="protein sequence ID" value="KAF8789025.1"/>
    <property type="molecule type" value="Genomic_DNA"/>
</dbReference>
<reference evidence="1" key="2">
    <citation type="submission" date="2020-06" db="EMBL/GenBank/DDBJ databases">
        <authorList>
            <person name="Sheffer M."/>
        </authorList>
    </citation>
    <scope>NUCLEOTIDE SEQUENCE</scope>
</reference>
<dbReference type="AlphaFoldDB" id="A0A8T0FF24"/>
<organism evidence="1 2">
    <name type="scientific">Argiope bruennichi</name>
    <name type="common">Wasp spider</name>
    <name type="synonym">Aranea bruennichi</name>
    <dbReference type="NCBI Taxonomy" id="94029"/>
    <lineage>
        <taxon>Eukaryota</taxon>
        <taxon>Metazoa</taxon>
        <taxon>Ecdysozoa</taxon>
        <taxon>Arthropoda</taxon>
        <taxon>Chelicerata</taxon>
        <taxon>Arachnida</taxon>
        <taxon>Araneae</taxon>
        <taxon>Araneomorphae</taxon>
        <taxon>Entelegynae</taxon>
        <taxon>Araneoidea</taxon>
        <taxon>Araneidae</taxon>
        <taxon>Argiope</taxon>
    </lineage>
</organism>
<name>A0A8T0FF24_ARGBR</name>
<dbReference type="Proteomes" id="UP000807504">
    <property type="component" value="Unassembled WGS sequence"/>
</dbReference>
<protein>
    <submittedName>
        <fullName evidence="1">Uncharacterized protein</fullName>
    </submittedName>
</protein>
<comment type="caution">
    <text evidence="1">The sequence shown here is derived from an EMBL/GenBank/DDBJ whole genome shotgun (WGS) entry which is preliminary data.</text>
</comment>
<sequence length="207" mass="22184">MEDAIWVNYRGNSFRPKNWGKTRFSQKGAFLPGAATQDPDLWLTGPAGPFSTLLLGGGAQFGSVSGQTSALKPIYWGTSPSGAKMERLGLISKFQSPFPKINIEKFLKGGIPTISPPWDREPLSLGHTLGSTEKTSPECITSPLSMPAGSTLSYVKHSLGAFYAGVLMQAKFYHWDPPSVSILNGVSMRGARGLASVKPAGTSDFFQ</sequence>
<evidence type="ECO:0000313" key="2">
    <source>
        <dbReference type="Proteomes" id="UP000807504"/>
    </source>
</evidence>